<dbReference type="KEGG" id="ffl:HYN86_13485"/>
<gene>
    <name evidence="1" type="ORF">HYN86_13485</name>
</gene>
<sequence>MIKFSFTFFLFALGVIAQENKIDPNIRKQIEDYNSYFATAFNDGNNNALLKAYTEQTIFMPEHSRQRIGKKSIADFYKQWLDQAKITSYQRTILELQDFGNYFLEIGNFTENLKKRNIEPYTYSGKYMVLWKKVSNNKPMTIAAEIWGSNSYLEDKFIPEIDDVVVPPTKEFVTSDKLDLEVIERNNSIKRLVQNRLGGEHAKMFLPDAMYLTYYTPILSGEKEITAYFTEHEKPGTLSIDKISIQTSGIIKTQKAIVEFGYYSVDWSDGDKSGNVKGKSINVWKKNSNGDLMLFRQMVNHD</sequence>
<dbReference type="OrthoDB" id="6057827at2"/>
<keyword evidence="2" id="KW-1185">Reference proteome</keyword>
<evidence type="ECO:0000313" key="2">
    <source>
        <dbReference type="Proteomes" id="UP000251561"/>
    </source>
</evidence>
<organism evidence="1 2">
    <name type="scientific">Flavobacterium fluviale</name>
    <dbReference type="NCBI Taxonomy" id="2249356"/>
    <lineage>
        <taxon>Bacteria</taxon>
        <taxon>Pseudomonadati</taxon>
        <taxon>Bacteroidota</taxon>
        <taxon>Flavobacteriia</taxon>
        <taxon>Flavobacteriales</taxon>
        <taxon>Flavobacteriaceae</taxon>
        <taxon>Flavobacterium</taxon>
    </lineage>
</organism>
<evidence type="ECO:0000313" key="1">
    <source>
        <dbReference type="EMBL" id="AXB57549.1"/>
    </source>
</evidence>
<name>A0A344LUF7_9FLAO</name>
<dbReference type="Proteomes" id="UP000251561">
    <property type="component" value="Chromosome"/>
</dbReference>
<dbReference type="InterPro" id="IPR032710">
    <property type="entry name" value="NTF2-like_dom_sf"/>
</dbReference>
<proteinExistence type="predicted"/>
<dbReference type="AlphaFoldDB" id="A0A344LUF7"/>
<accession>A0A344LUF7</accession>
<dbReference type="EMBL" id="CP030261">
    <property type="protein sequence ID" value="AXB57549.1"/>
    <property type="molecule type" value="Genomic_DNA"/>
</dbReference>
<dbReference type="Gene3D" id="3.10.450.50">
    <property type="match status" value="2"/>
</dbReference>
<evidence type="ECO:0008006" key="3">
    <source>
        <dbReference type="Google" id="ProtNLM"/>
    </source>
</evidence>
<reference evidence="1 2" key="1">
    <citation type="submission" date="2018-06" db="EMBL/GenBank/DDBJ databases">
        <title>Genome sequencing of Flavobacterium.</title>
        <authorList>
            <person name="Baek M.-G."/>
            <person name="Yi H."/>
        </authorList>
    </citation>
    <scope>NUCLEOTIDE SEQUENCE [LARGE SCALE GENOMIC DNA]</scope>
    <source>
        <strain evidence="1 2">HYN0086</strain>
    </source>
</reference>
<dbReference type="SUPFAM" id="SSF54427">
    <property type="entry name" value="NTF2-like"/>
    <property type="match status" value="1"/>
</dbReference>
<dbReference type="RefSeq" id="WP_113678498.1">
    <property type="nucleotide sequence ID" value="NZ_CP030261.1"/>
</dbReference>
<protein>
    <recommendedName>
        <fullName evidence="3">Ketosteroid isomerase homolog</fullName>
    </recommendedName>
</protein>